<protein>
    <submittedName>
        <fullName evidence="1">Uncharacterized protein</fullName>
    </submittedName>
</protein>
<dbReference type="RefSeq" id="WP_313831241.1">
    <property type="nucleotide sequence ID" value="NZ_JAQOUE010000001.1"/>
</dbReference>
<evidence type="ECO:0000313" key="1">
    <source>
        <dbReference type="EMBL" id="MDT7040882.1"/>
    </source>
</evidence>
<name>A0ABU3K3C6_9BACT</name>
<sequence length="186" mass="20126">MRNCPQCARRLEVPVTRERLVPIGRVSMEIVEAAPLLALARAQGVSECEAFDQLLGAGRLPLVDSLFSYNKVVAKGRRYIGDCLRGVPPPTHVAVGTDNTAPVDGDTALVAEVFRDVITQRLAVTDGARLRFFLPSTAANGNTLREAAVFGPQPGSTILSRVTYSDIVKNSTIAVNYTWEIVFSEP</sequence>
<keyword evidence="2" id="KW-1185">Reference proteome</keyword>
<comment type="caution">
    <text evidence="1">The sequence shown here is derived from an EMBL/GenBank/DDBJ whole genome shotgun (WGS) entry which is preliminary data.</text>
</comment>
<dbReference type="Proteomes" id="UP001250932">
    <property type="component" value="Unassembled WGS sequence"/>
</dbReference>
<gene>
    <name evidence="1" type="ORF">PPG34_00885</name>
</gene>
<evidence type="ECO:0000313" key="2">
    <source>
        <dbReference type="Proteomes" id="UP001250932"/>
    </source>
</evidence>
<proteinExistence type="predicted"/>
<reference evidence="1 2" key="1">
    <citation type="journal article" date="2023" name="ISME J.">
        <title>Cultivation and genomic characterization of novel and ubiquitous marine nitrite-oxidizing bacteria from the Nitrospirales.</title>
        <authorList>
            <person name="Mueller A.J."/>
            <person name="Daebeler A."/>
            <person name="Herbold C.W."/>
            <person name="Kirkegaard R.H."/>
            <person name="Daims H."/>
        </authorList>
    </citation>
    <scope>NUCLEOTIDE SEQUENCE [LARGE SCALE GENOMIC DNA]</scope>
    <source>
        <strain evidence="1 2">EB</strain>
    </source>
</reference>
<accession>A0ABU3K3C6</accession>
<organism evidence="1 2">
    <name type="scientific">Candidatus Nitronereus thalassa</name>
    <dbReference type="NCBI Taxonomy" id="3020898"/>
    <lineage>
        <taxon>Bacteria</taxon>
        <taxon>Pseudomonadati</taxon>
        <taxon>Nitrospirota</taxon>
        <taxon>Nitrospiria</taxon>
        <taxon>Nitrospirales</taxon>
        <taxon>Nitrospiraceae</taxon>
        <taxon>Candidatus Nitronereus</taxon>
    </lineage>
</organism>
<dbReference type="EMBL" id="JAQOUE010000001">
    <property type="protein sequence ID" value="MDT7040882.1"/>
    <property type="molecule type" value="Genomic_DNA"/>
</dbReference>